<keyword evidence="2" id="KW-1185">Reference proteome</keyword>
<protein>
    <submittedName>
        <fullName evidence="1">Uncharacterized protein</fullName>
    </submittedName>
</protein>
<reference evidence="1 2" key="1">
    <citation type="submission" date="2023-09" db="EMBL/GenBank/DDBJ databases">
        <authorList>
            <person name="Rey-Velasco X."/>
        </authorList>
    </citation>
    <scope>NUCLEOTIDE SEQUENCE [LARGE SCALE GENOMIC DNA]</scope>
    <source>
        <strain evidence="1 2">P385</strain>
    </source>
</reference>
<sequence>MATHIQCAEDVAGLGRSPRVMLCGEALVGRLGSDSGETPFGFTKQPVRAAVRRRGGSLLPGTASESGDASEYILYIDNDVVDALKAKKVTSVYTYHDQVLDYLLKRNRDCILFTACSSGGGPLIVESWVMTANALVRHDQRRLPELDSGDFEQQFAELVLQLTGLEEFETHQVLFAEPLPRIEIAGVDPIRVSDPAEKGLRFHPLDLGYSLSSRKDYVLPAMALAVGMGGYGAAYALGLGPLNSAKNSFEAEVAPIKAQYEAGQDSLNRLRSQQTFLAKLERKKDLIGPSQKIAVALAHQPGLVAKSVETSAESDLDPVSFEVLFELPRQPGASAVEGAEEVFSNLASRLNAGIRLVNHRENSRERRVEYLVRGRFNK</sequence>
<evidence type="ECO:0000313" key="1">
    <source>
        <dbReference type="EMBL" id="MDT0618642.1"/>
    </source>
</evidence>
<comment type="caution">
    <text evidence="1">The sequence shown here is derived from an EMBL/GenBank/DDBJ whole genome shotgun (WGS) entry which is preliminary data.</text>
</comment>
<name>A0ABU3B840_9GAMM</name>
<organism evidence="1 2">
    <name type="scientific">Spectribacter acetivorans</name>
    <dbReference type="NCBI Taxonomy" id="3075603"/>
    <lineage>
        <taxon>Bacteria</taxon>
        <taxon>Pseudomonadati</taxon>
        <taxon>Pseudomonadota</taxon>
        <taxon>Gammaproteobacteria</taxon>
        <taxon>Salinisphaerales</taxon>
        <taxon>Salinisphaeraceae</taxon>
        <taxon>Spectribacter</taxon>
    </lineage>
</organism>
<proteinExistence type="predicted"/>
<gene>
    <name evidence="1" type="ORF">RM531_09140</name>
</gene>
<evidence type="ECO:0000313" key="2">
    <source>
        <dbReference type="Proteomes" id="UP001259982"/>
    </source>
</evidence>
<dbReference type="EMBL" id="JAVRHY010000006">
    <property type="protein sequence ID" value="MDT0618642.1"/>
    <property type="molecule type" value="Genomic_DNA"/>
</dbReference>
<accession>A0ABU3B840</accession>
<dbReference type="RefSeq" id="WP_311658805.1">
    <property type="nucleotide sequence ID" value="NZ_JAVRHY010000006.1"/>
</dbReference>
<dbReference type="Proteomes" id="UP001259982">
    <property type="component" value="Unassembled WGS sequence"/>
</dbReference>